<keyword evidence="5 7" id="KW-1133">Transmembrane helix</keyword>
<dbReference type="EMBL" id="CP101185">
    <property type="protein sequence ID" value="UYV99651.1"/>
    <property type="molecule type" value="Genomic_DNA"/>
</dbReference>
<feature type="transmembrane region" description="Helical" evidence="7">
    <location>
        <begin position="325"/>
        <end position="345"/>
    </location>
</feature>
<name>A0AAX3ENE1_PAEUR</name>
<feature type="transmembrane region" description="Helical" evidence="7">
    <location>
        <begin position="159"/>
        <end position="179"/>
    </location>
</feature>
<dbReference type="GeneID" id="79885287"/>
<keyword evidence="3" id="KW-1003">Cell membrane</keyword>
<evidence type="ECO:0000256" key="4">
    <source>
        <dbReference type="ARBA" id="ARBA00022692"/>
    </source>
</evidence>
<dbReference type="Pfam" id="PF13440">
    <property type="entry name" value="Polysacc_synt_3"/>
    <property type="match status" value="1"/>
</dbReference>
<feature type="transmembrane region" description="Helical" evidence="7">
    <location>
        <begin position="49"/>
        <end position="75"/>
    </location>
</feature>
<feature type="transmembrane region" description="Helical" evidence="7">
    <location>
        <begin position="291"/>
        <end position="319"/>
    </location>
</feature>
<feature type="transmembrane region" description="Helical" evidence="7">
    <location>
        <begin position="185"/>
        <end position="203"/>
    </location>
</feature>
<keyword evidence="6 7" id="KW-0472">Membrane</keyword>
<evidence type="ECO:0000313" key="8">
    <source>
        <dbReference type="EMBL" id="UYV99651.1"/>
    </source>
</evidence>
<evidence type="ECO:0000256" key="6">
    <source>
        <dbReference type="ARBA" id="ARBA00023136"/>
    </source>
</evidence>
<feature type="transmembrane region" description="Helical" evidence="7">
    <location>
        <begin position="84"/>
        <end position="105"/>
    </location>
</feature>
<comment type="similarity">
    <text evidence="2">Belongs to the polysaccharide synthase family.</text>
</comment>
<dbReference type="PANTHER" id="PTHR30250">
    <property type="entry name" value="PST FAMILY PREDICTED COLANIC ACID TRANSPORTER"/>
    <property type="match status" value="1"/>
</dbReference>
<feature type="transmembrane region" description="Helical" evidence="7">
    <location>
        <begin position="125"/>
        <end position="147"/>
    </location>
</feature>
<keyword evidence="4 7" id="KW-0812">Transmembrane</keyword>
<evidence type="ECO:0000313" key="9">
    <source>
        <dbReference type="Proteomes" id="UP001163293"/>
    </source>
</evidence>
<feature type="transmembrane region" description="Helical" evidence="7">
    <location>
        <begin position="419"/>
        <end position="441"/>
    </location>
</feature>
<feature type="transmembrane region" description="Helical" evidence="7">
    <location>
        <begin position="215"/>
        <end position="235"/>
    </location>
</feature>
<keyword evidence="9" id="KW-1185">Reference proteome</keyword>
<organism evidence="8 9">
    <name type="scientific">Paenarthrobacter ureafaciens</name>
    <dbReference type="NCBI Taxonomy" id="37931"/>
    <lineage>
        <taxon>Bacteria</taxon>
        <taxon>Bacillati</taxon>
        <taxon>Actinomycetota</taxon>
        <taxon>Actinomycetes</taxon>
        <taxon>Micrococcales</taxon>
        <taxon>Micrococcaceae</taxon>
        <taxon>Paenarthrobacter</taxon>
    </lineage>
</organism>
<feature type="transmembrane region" description="Helical" evidence="7">
    <location>
        <begin position="352"/>
        <end position="383"/>
    </location>
</feature>
<sequence length="488" mass="50236">MTLSKQSATRGRPTPSKAFGLGVINAFVTRLGTIGIGIALARLLGPAEFGTYAVAFVALIAVLSFNELGVSLAIVRWPGDPKAIAATVTTISTGCSVILFAATYFAAPYFASAMGNPAATDVVRVMAACIVLNGLVATPAALLQRYFRQGQRMAVDQVNVWLGAGVSLALVIAGMGAMSLAVGRVAASVVSGILFVAFSPLPFRFGFSAKSAKELLLFGLPLAGASLVAFGVGYVDQFAAGNMLGSVTLGLYVMAFNMAGWPAALLSQPLRSVAPATFARLQDRPEDMRAALLSLLGVLSAVLLPVCAVMMGCSVALVTFVYGDAWAPAGLALVWLAPLAALRIIHELLYDYLVVLGLSMSIFNVQAAALVALIPALIAGAAWGGMPGLAAAPFAVAVAVTTPMYLRTLRRAGVRTKDMAGRLALPVGAAVVTGAGSFLAAQELRSPVVAVLAGSGIGLVAIAATLALKRAELRDVRRWGRGREEAMA</sequence>
<comment type="subcellular location">
    <subcellularLocation>
        <location evidence="1">Cell membrane</location>
        <topology evidence="1">Multi-pass membrane protein</topology>
    </subcellularLocation>
</comment>
<feature type="transmembrane region" description="Helical" evidence="7">
    <location>
        <begin position="447"/>
        <end position="468"/>
    </location>
</feature>
<evidence type="ECO:0000256" key="5">
    <source>
        <dbReference type="ARBA" id="ARBA00022989"/>
    </source>
</evidence>
<gene>
    <name evidence="8" type="ORF">NL394_10785</name>
</gene>
<dbReference type="AlphaFoldDB" id="A0AAX3ENE1"/>
<feature type="transmembrane region" description="Helical" evidence="7">
    <location>
        <begin position="389"/>
        <end position="407"/>
    </location>
</feature>
<evidence type="ECO:0000256" key="7">
    <source>
        <dbReference type="SAM" id="Phobius"/>
    </source>
</evidence>
<feature type="transmembrane region" description="Helical" evidence="7">
    <location>
        <begin position="21"/>
        <end position="43"/>
    </location>
</feature>
<dbReference type="RefSeq" id="WP_021470470.1">
    <property type="nucleotide sequence ID" value="NZ_BDMH01000010.1"/>
</dbReference>
<evidence type="ECO:0000256" key="1">
    <source>
        <dbReference type="ARBA" id="ARBA00004651"/>
    </source>
</evidence>
<proteinExistence type="inferred from homology"/>
<accession>A0AAX3ENE1</accession>
<dbReference type="GO" id="GO:0005886">
    <property type="term" value="C:plasma membrane"/>
    <property type="evidence" value="ECO:0007669"/>
    <property type="project" value="UniProtKB-SubCell"/>
</dbReference>
<feature type="transmembrane region" description="Helical" evidence="7">
    <location>
        <begin position="247"/>
        <end position="270"/>
    </location>
</feature>
<reference evidence="8" key="1">
    <citation type="submission" date="2022-07" db="EMBL/GenBank/DDBJ databases">
        <authorList>
            <person name="Wu T."/>
        </authorList>
    </citation>
    <scope>NUCLEOTIDE SEQUENCE</scope>
    <source>
        <strain evidence="8">SD-1</strain>
    </source>
</reference>
<dbReference type="Proteomes" id="UP001163293">
    <property type="component" value="Chromosome"/>
</dbReference>
<evidence type="ECO:0000256" key="2">
    <source>
        <dbReference type="ARBA" id="ARBA00007430"/>
    </source>
</evidence>
<evidence type="ECO:0000256" key="3">
    <source>
        <dbReference type="ARBA" id="ARBA00022475"/>
    </source>
</evidence>
<dbReference type="InterPro" id="IPR050833">
    <property type="entry name" value="Poly_Biosynth_Transport"/>
</dbReference>
<dbReference type="PANTHER" id="PTHR30250:SF10">
    <property type="entry name" value="LIPOPOLYSACCHARIDE BIOSYNTHESIS PROTEIN WZXC"/>
    <property type="match status" value="1"/>
</dbReference>
<protein>
    <submittedName>
        <fullName evidence="8">Oligosaccharide flippase family protein</fullName>
    </submittedName>
</protein>